<feature type="compositionally biased region" description="Polar residues" evidence="1">
    <location>
        <begin position="162"/>
        <end position="181"/>
    </location>
</feature>
<proteinExistence type="predicted"/>
<keyword evidence="2" id="KW-0732">Signal</keyword>
<feature type="domain" description="DUF4142" evidence="3">
    <location>
        <begin position="106"/>
        <end position="246"/>
    </location>
</feature>
<dbReference type="Gene3D" id="1.20.1260.10">
    <property type="match status" value="1"/>
</dbReference>
<protein>
    <submittedName>
        <fullName evidence="4">DUF4142 domain-containing protein</fullName>
    </submittedName>
</protein>
<dbReference type="Proteomes" id="UP001370348">
    <property type="component" value="Chromosome"/>
</dbReference>
<feature type="chain" id="PRO_5046645930" evidence="2">
    <location>
        <begin position="22"/>
        <end position="253"/>
    </location>
</feature>
<evidence type="ECO:0000256" key="1">
    <source>
        <dbReference type="SAM" id="MobiDB-lite"/>
    </source>
</evidence>
<feature type="region of interest" description="Disordered" evidence="1">
    <location>
        <begin position="24"/>
        <end position="106"/>
    </location>
</feature>
<gene>
    <name evidence="4" type="ORF">LZC94_29915</name>
</gene>
<feature type="region of interest" description="Disordered" evidence="1">
    <location>
        <begin position="149"/>
        <end position="181"/>
    </location>
</feature>
<dbReference type="PROSITE" id="PS51257">
    <property type="entry name" value="PROKAR_LIPOPROTEIN"/>
    <property type="match status" value="1"/>
</dbReference>
<organism evidence="4 5">
    <name type="scientific">Pendulispora albinea</name>
    <dbReference type="NCBI Taxonomy" id="2741071"/>
    <lineage>
        <taxon>Bacteria</taxon>
        <taxon>Pseudomonadati</taxon>
        <taxon>Myxococcota</taxon>
        <taxon>Myxococcia</taxon>
        <taxon>Myxococcales</taxon>
        <taxon>Sorangiineae</taxon>
        <taxon>Pendulisporaceae</taxon>
        <taxon>Pendulispora</taxon>
    </lineage>
</organism>
<dbReference type="RefSeq" id="WP_394821676.1">
    <property type="nucleotide sequence ID" value="NZ_CP089984.1"/>
</dbReference>
<dbReference type="Pfam" id="PF13628">
    <property type="entry name" value="DUF4142"/>
    <property type="match status" value="1"/>
</dbReference>
<dbReference type="InterPro" id="IPR025419">
    <property type="entry name" value="DUF4142"/>
</dbReference>
<feature type="signal peptide" evidence="2">
    <location>
        <begin position="1"/>
        <end position="21"/>
    </location>
</feature>
<evidence type="ECO:0000256" key="2">
    <source>
        <dbReference type="SAM" id="SignalP"/>
    </source>
</evidence>
<dbReference type="PANTHER" id="PTHR38593:SF1">
    <property type="entry name" value="BLR2558 PROTEIN"/>
    <property type="match status" value="1"/>
</dbReference>
<evidence type="ECO:0000313" key="4">
    <source>
        <dbReference type="EMBL" id="WXB12059.1"/>
    </source>
</evidence>
<name>A0ABZ2LR30_9BACT</name>
<keyword evidence="5" id="KW-1185">Reference proteome</keyword>
<dbReference type="EMBL" id="CP089984">
    <property type="protein sequence ID" value="WXB12059.1"/>
    <property type="molecule type" value="Genomic_DNA"/>
</dbReference>
<dbReference type="InterPro" id="IPR012347">
    <property type="entry name" value="Ferritin-like"/>
</dbReference>
<evidence type="ECO:0000259" key="3">
    <source>
        <dbReference type="Pfam" id="PF13628"/>
    </source>
</evidence>
<dbReference type="PANTHER" id="PTHR38593">
    <property type="entry name" value="BLR2558 PROTEIN"/>
    <property type="match status" value="1"/>
</dbReference>
<accession>A0ABZ2LR30</accession>
<feature type="compositionally biased region" description="Low complexity" evidence="1">
    <location>
        <begin position="63"/>
        <end position="106"/>
    </location>
</feature>
<reference evidence="4 5" key="1">
    <citation type="submission" date="2021-12" db="EMBL/GenBank/DDBJ databases">
        <title>Discovery of the Pendulisporaceae a myxobacterial family with distinct sporulation behavior and unique specialized metabolism.</title>
        <authorList>
            <person name="Garcia R."/>
            <person name="Popoff A."/>
            <person name="Bader C.D."/>
            <person name="Loehr J."/>
            <person name="Walesch S."/>
            <person name="Walt C."/>
            <person name="Boldt J."/>
            <person name="Bunk B."/>
            <person name="Haeckl F.J.F.P.J."/>
            <person name="Gunesch A.P."/>
            <person name="Birkelbach J."/>
            <person name="Nuebel U."/>
            <person name="Pietschmann T."/>
            <person name="Bach T."/>
            <person name="Mueller R."/>
        </authorList>
    </citation>
    <scope>NUCLEOTIDE SEQUENCE [LARGE SCALE GENOMIC DNA]</scope>
    <source>
        <strain evidence="4 5">MSr11954</strain>
    </source>
</reference>
<evidence type="ECO:0000313" key="5">
    <source>
        <dbReference type="Proteomes" id="UP001370348"/>
    </source>
</evidence>
<sequence>MSIRHSAFSSIVALVPMFALACGSSSPPPAESPQGASDTTSSSAGNAAAPPNSDTATKGSDNTGTSTGVTSMGSTTTTTGSNTAMGGSSTTMGGSGTATGSPSTLSDSEILQVTHVANMGEVEQARLAQQKAKDARVKRFAAMMVKEHSEADAKGNELAKQNALSPSESNTSAMLKSDSESTVQQLKLSNADFDRTYMDAQVKAHRTVLDTIDTKLLPSAKSPDLRTMLQSVRAKVEGHLREAQDIQRSLTTK</sequence>
<feature type="compositionally biased region" description="Low complexity" evidence="1">
    <location>
        <begin position="35"/>
        <end position="54"/>
    </location>
</feature>